<proteinExistence type="predicted"/>
<name>A0A2K8Z3Y5_9BACT</name>
<gene>
    <name evidence="1" type="ORF">CWM47_23530</name>
</gene>
<accession>A0A2K8Z3Y5</accession>
<sequence>MNLQSIFTELEKVDSEFFDRLDHVSRRGLFSTLSRKTVAVAAPAIMASALTKAYGQSSDLPQNVVDVLNFALLLEHLESDFYEIGTNVPGLIPDQDKPAFEYIRRHEELHVKLLKMVLGSKAIQKPAFDFSAKGAFPDTFTNFQTFAAVSQAFEDTGVRAYKGQAPNLMNAKPILETALRIHATEATHAARVRYLRGQKGWIPLASPSGLPQVAAGVYAGDDNVIQKGINLADLLAGQVPLEGITEAFDEPLTKEQVTAIVMPFIETPN</sequence>
<evidence type="ECO:0000313" key="1">
    <source>
        <dbReference type="EMBL" id="AUD04554.1"/>
    </source>
</evidence>
<dbReference type="KEGG" id="spir:CWM47_23530"/>
<dbReference type="EMBL" id="CP025096">
    <property type="protein sequence ID" value="AUD04554.1"/>
    <property type="molecule type" value="Genomic_DNA"/>
</dbReference>
<dbReference type="RefSeq" id="WP_100990619.1">
    <property type="nucleotide sequence ID" value="NZ_CP025096.1"/>
</dbReference>
<evidence type="ECO:0000313" key="2">
    <source>
        <dbReference type="Proteomes" id="UP000232883"/>
    </source>
</evidence>
<dbReference type="Pfam" id="PF13668">
    <property type="entry name" value="Ferritin_2"/>
    <property type="match status" value="1"/>
</dbReference>
<dbReference type="InterPro" id="IPR009078">
    <property type="entry name" value="Ferritin-like_SF"/>
</dbReference>
<dbReference type="AlphaFoldDB" id="A0A2K8Z3Y5"/>
<dbReference type="SUPFAM" id="SSF47240">
    <property type="entry name" value="Ferritin-like"/>
    <property type="match status" value="1"/>
</dbReference>
<keyword evidence="2" id="KW-1185">Reference proteome</keyword>
<protein>
    <recommendedName>
        <fullName evidence="3">Ferritin-like domain-containing protein</fullName>
    </recommendedName>
</protein>
<evidence type="ECO:0008006" key="3">
    <source>
        <dbReference type="Google" id="ProtNLM"/>
    </source>
</evidence>
<reference evidence="1 2" key="1">
    <citation type="submission" date="2017-11" db="EMBL/GenBank/DDBJ databases">
        <title>Taxonomic description and genome sequences of Spirosoma HA7 sp. nov., isolated from pollen microhabitat of Corylus avellana.</title>
        <authorList>
            <person name="Ambika Manirajan B."/>
            <person name="Suarez C."/>
            <person name="Ratering S."/>
            <person name="Geissler-Plaum R."/>
            <person name="Cardinale M."/>
            <person name="Sylvia S."/>
        </authorList>
    </citation>
    <scope>NUCLEOTIDE SEQUENCE [LARGE SCALE GENOMIC DNA]</scope>
    <source>
        <strain evidence="1 2">HA7</strain>
    </source>
</reference>
<dbReference type="OrthoDB" id="954262at2"/>
<organism evidence="1 2">
    <name type="scientific">Spirosoma pollinicola</name>
    <dbReference type="NCBI Taxonomy" id="2057025"/>
    <lineage>
        <taxon>Bacteria</taxon>
        <taxon>Pseudomonadati</taxon>
        <taxon>Bacteroidota</taxon>
        <taxon>Cytophagia</taxon>
        <taxon>Cytophagales</taxon>
        <taxon>Cytophagaceae</taxon>
        <taxon>Spirosoma</taxon>
    </lineage>
</organism>
<dbReference type="Proteomes" id="UP000232883">
    <property type="component" value="Chromosome"/>
</dbReference>